<reference evidence="2" key="1">
    <citation type="journal article" date="2014" name="Int. J. Syst. Evol. Microbiol.">
        <title>Complete genome sequence of Corynebacterium casei LMG S-19264T (=DSM 44701T), isolated from a smear-ripened cheese.</title>
        <authorList>
            <consortium name="US DOE Joint Genome Institute (JGI-PGF)"/>
            <person name="Walter F."/>
            <person name="Albersmeier A."/>
            <person name="Kalinowski J."/>
            <person name="Ruckert C."/>
        </authorList>
    </citation>
    <scope>NUCLEOTIDE SEQUENCE</scope>
    <source>
        <strain evidence="2">VKM Ac-1401</strain>
    </source>
</reference>
<dbReference type="PANTHER" id="PTHR43179:SF7">
    <property type="entry name" value="RHAMNOSYLTRANSFERASE WBBL"/>
    <property type="match status" value="1"/>
</dbReference>
<protein>
    <recommendedName>
        <fullName evidence="1">Glycosyltransferase 2-like domain-containing protein</fullName>
    </recommendedName>
</protein>
<dbReference type="PANTHER" id="PTHR43179">
    <property type="entry name" value="RHAMNOSYLTRANSFERASE WBBL"/>
    <property type="match status" value="1"/>
</dbReference>
<dbReference type="RefSeq" id="WP_271176078.1">
    <property type="nucleotide sequence ID" value="NZ_BAAAJO010000001.1"/>
</dbReference>
<evidence type="ECO:0000259" key="1">
    <source>
        <dbReference type="Pfam" id="PF00535"/>
    </source>
</evidence>
<dbReference type="InterPro" id="IPR001173">
    <property type="entry name" value="Glyco_trans_2-like"/>
</dbReference>
<gene>
    <name evidence="2" type="ORF">GCM10017584_09710</name>
</gene>
<reference evidence="2" key="2">
    <citation type="submission" date="2023-01" db="EMBL/GenBank/DDBJ databases">
        <authorList>
            <person name="Sun Q."/>
            <person name="Evtushenko L."/>
        </authorList>
    </citation>
    <scope>NUCLEOTIDE SEQUENCE</scope>
    <source>
        <strain evidence="2">VKM Ac-1401</strain>
    </source>
</reference>
<evidence type="ECO:0000313" key="3">
    <source>
        <dbReference type="Proteomes" id="UP001142372"/>
    </source>
</evidence>
<sequence>MPEHAPFAGCAVVVVNYASAALLEQNLTRLSRAADGLIVVVVDNASTPDERGELTRIAHAEGWETVLPDTNLGFGLGVNAGVAHAAERGAQRFLLLNPDAVIEPVDAERLFAAVAAHRLTLVSPRVLRPDGSTWFAGADVSLVDGRMSSAAKRPQPAARRAEPWLSGACLAVSAELWDRVGGFADDYFLYWEDVDLSHRVLASGGELAVLDDAVCVHAEGGTQQTGEAHASPAKSNGYYYFNIRNRLLFAARNLSTDDLLAWQRTANAVAWEILLQGGRRQFLHSLRPFSAALRALRDGRRIVRDELAARSGGAAPAEPDSARNAS</sequence>
<name>A0A9W6H830_9MICO</name>
<comment type="caution">
    <text evidence="2">The sequence shown here is derived from an EMBL/GenBank/DDBJ whole genome shotgun (WGS) entry which is preliminary data.</text>
</comment>
<dbReference type="Proteomes" id="UP001142372">
    <property type="component" value="Unassembled WGS sequence"/>
</dbReference>
<proteinExistence type="predicted"/>
<keyword evidence="3" id="KW-1185">Reference proteome</keyword>
<dbReference type="AlphaFoldDB" id="A0A9W6H830"/>
<organism evidence="2 3">
    <name type="scientific">Leifsonia poae</name>
    <dbReference type="NCBI Taxonomy" id="110933"/>
    <lineage>
        <taxon>Bacteria</taxon>
        <taxon>Bacillati</taxon>
        <taxon>Actinomycetota</taxon>
        <taxon>Actinomycetes</taxon>
        <taxon>Micrococcales</taxon>
        <taxon>Microbacteriaceae</taxon>
        <taxon>Leifsonia</taxon>
    </lineage>
</organism>
<accession>A0A9W6H830</accession>
<dbReference type="EMBL" id="BSEN01000003">
    <property type="protein sequence ID" value="GLJ75397.1"/>
    <property type="molecule type" value="Genomic_DNA"/>
</dbReference>
<dbReference type="Gene3D" id="3.90.550.10">
    <property type="entry name" value="Spore Coat Polysaccharide Biosynthesis Protein SpsA, Chain A"/>
    <property type="match status" value="1"/>
</dbReference>
<dbReference type="Pfam" id="PF00535">
    <property type="entry name" value="Glycos_transf_2"/>
    <property type="match status" value="1"/>
</dbReference>
<feature type="domain" description="Glycosyltransferase 2-like" evidence="1">
    <location>
        <begin position="12"/>
        <end position="135"/>
    </location>
</feature>
<evidence type="ECO:0000313" key="2">
    <source>
        <dbReference type="EMBL" id="GLJ75397.1"/>
    </source>
</evidence>
<dbReference type="SUPFAM" id="SSF53448">
    <property type="entry name" value="Nucleotide-diphospho-sugar transferases"/>
    <property type="match status" value="1"/>
</dbReference>
<dbReference type="InterPro" id="IPR029044">
    <property type="entry name" value="Nucleotide-diphossugar_trans"/>
</dbReference>